<gene>
    <name evidence="3" type="ORF">ARC20_00465</name>
</gene>
<evidence type="ECO:0000256" key="2">
    <source>
        <dbReference type="SAM" id="MobiDB-lite"/>
    </source>
</evidence>
<dbReference type="EMBL" id="LLXU01000065">
    <property type="protein sequence ID" value="KRG45107.1"/>
    <property type="molecule type" value="Genomic_DNA"/>
</dbReference>
<dbReference type="RefSeq" id="WP_057646010.1">
    <property type="nucleotide sequence ID" value="NZ_LLXU01000065.1"/>
</dbReference>
<dbReference type="STRING" id="676599.ARC20_00465"/>
<dbReference type="Pfam" id="PF07793">
    <property type="entry name" value="DUF1631"/>
    <property type="match status" value="1"/>
</dbReference>
<reference evidence="3 4" key="1">
    <citation type="submission" date="2015-10" db="EMBL/GenBank/DDBJ databases">
        <title>Genome sequencing and analysis of members of genus Stenotrophomonas.</title>
        <authorList>
            <person name="Patil P.P."/>
            <person name="Midha S."/>
            <person name="Patil P.B."/>
        </authorList>
    </citation>
    <scope>NUCLEOTIDE SEQUENCE [LARGE SCALE GENOMIC DNA]</scope>
    <source>
        <strain evidence="3 4">JCM 16536</strain>
    </source>
</reference>
<proteinExistence type="predicted"/>
<name>A0A0R0AXD7_9GAMM</name>
<dbReference type="InterPro" id="IPR012434">
    <property type="entry name" value="DUF1631"/>
</dbReference>
<protein>
    <submittedName>
        <fullName evidence="3">Thymidine phosphorylase</fullName>
    </submittedName>
</protein>
<evidence type="ECO:0000256" key="1">
    <source>
        <dbReference type="SAM" id="Coils"/>
    </source>
</evidence>
<dbReference type="AlphaFoldDB" id="A0A0R0AXD7"/>
<dbReference type="Proteomes" id="UP000051802">
    <property type="component" value="Unassembled WGS sequence"/>
</dbReference>
<organism evidence="3 4">
    <name type="scientific">Stenotrophomonas panacihumi</name>
    <dbReference type="NCBI Taxonomy" id="676599"/>
    <lineage>
        <taxon>Bacteria</taxon>
        <taxon>Pseudomonadati</taxon>
        <taxon>Pseudomonadota</taxon>
        <taxon>Gammaproteobacteria</taxon>
        <taxon>Lysobacterales</taxon>
        <taxon>Lysobacteraceae</taxon>
        <taxon>Stenotrophomonas</taxon>
    </lineage>
</organism>
<evidence type="ECO:0000313" key="3">
    <source>
        <dbReference type="EMBL" id="KRG45107.1"/>
    </source>
</evidence>
<dbReference type="OrthoDB" id="6188167at2"/>
<feature type="coiled-coil region" evidence="1">
    <location>
        <begin position="502"/>
        <end position="529"/>
    </location>
</feature>
<comment type="caution">
    <text evidence="3">The sequence shown here is derived from an EMBL/GenBank/DDBJ whole genome shotgun (WGS) entry which is preliminary data.</text>
</comment>
<keyword evidence="1" id="KW-0175">Coiled coil</keyword>
<evidence type="ECO:0000313" key="4">
    <source>
        <dbReference type="Proteomes" id="UP000051802"/>
    </source>
</evidence>
<accession>A0A0R0AXD7</accession>
<keyword evidence="4" id="KW-1185">Reference proteome</keyword>
<feature type="region of interest" description="Disordered" evidence="2">
    <location>
        <begin position="215"/>
        <end position="245"/>
    </location>
</feature>
<sequence>MMSTPSPLGHPGRDPRLLAQARDAFLPALAQTFAAAVTRFDDVLFDRAENAGASQLVFLDGMRELRRRREEIVSRFRTQMESSWQSLEQGLPLSAEAALSGQPAAPGGLSLVPEHELESRLAVRNLASVLQRECKPVLAHLDRRLGWIAGGMELGSDTDPIGPEHIGVAIHEAFATSDLAPEVRLVLIKLCERDLAEPIARLYAQLDEMLAKAGVMPEISQPRRPPPQQRPPQREEADPFSAGNEDEFDEQYAPAWANRFVNRWAQSRGRLQAAHRGREGGGEDMGADGHPGGNQGMLLEALHELLQQTRNVRDNATTAATAASAAMGQQRPLSQREMMSVLSLLQATPSATLNAAIGDDGESLAQRLKSEVLSSATQLGVDPASARLDPMDEDAIDLVGMLFDVMLDERDLEGRSRELIGKLVVPFVKVALLDRKMFVQKTHPARRLLNSLAEACEGNAGDSPAERVLMGKVEEIIERLVAEFNENLAIFLTLEEEFRDFLAQHRRRIEIAERRAAETQRGQEKLELARSRALEELDKRVNDELPQAVQDFLRQPWLHHMTMSILRDGEEGPAVAESVTLADGVLEEVAEARRHIIGKPWLQAWEPALQKVFASVGLHGDAALVAIGALHDTLQAVAEARPELEKSLPELPQVSLPPPPVAEAGGVELESDPTLEDFDNADADRFRQMAIGTWLDFVDKDGKVQAGKLSWVSPISSRLLFVNRRGVRFCVASPEELAVMVRLGRLRAHVNDGAFDSAMQGVIDRLDPQTNTFH</sequence>